<dbReference type="EMBL" id="KN714684">
    <property type="protein sequence ID" value="KUI55933.1"/>
    <property type="molecule type" value="Genomic_DNA"/>
</dbReference>
<proteinExistence type="predicted"/>
<reference evidence="4" key="1">
    <citation type="submission" date="2014-12" db="EMBL/GenBank/DDBJ databases">
        <title>Genome Sequence of Valsa Canker Pathogens Uncovers a Specific Adaption of Colonization on Woody Bark.</title>
        <authorList>
            <person name="Yin Z."/>
            <person name="Liu H."/>
            <person name="Gao X."/>
            <person name="Li Z."/>
            <person name="Song N."/>
            <person name="Ke X."/>
            <person name="Dai Q."/>
            <person name="Wu Y."/>
            <person name="Sun Y."/>
            <person name="Xu J.-R."/>
            <person name="Kang Z.K."/>
            <person name="Wang L."/>
            <person name="Huang L."/>
        </authorList>
    </citation>
    <scope>NUCLEOTIDE SEQUENCE [LARGE SCALE GENOMIC DNA]</scope>
    <source>
        <strain evidence="4">SXYL134</strain>
    </source>
</reference>
<gene>
    <name evidence="3" type="ORF">VP1G_03262</name>
</gene>
<evidence type="ECO:0000259" key="2">
    <source>
        <dbReference type="Pfam" id="PF20434"/>
    </source>
</evidence>
<name>A0A194UW98_CYTMA</name>
<dbReference type="Gene3D" id="3.40.50.1820">
    <property type="entry name" value="alpha/beta hydrolase"/>
    <property type="match status" value="1"/>
</dbReference>
<dbReference type="AlphaFoldDB" id="A0A194UW98"/>
<evidence type="ECO:0000313" key="3">
    <source>
        <dbReference type="EMBL" id="KUI55933.1"/>
    </source>
</evidence>
<feature type="domain" description="BD-FAE-like" evidence="2">
    <location>
        <begin position="58"/>
        <end position="167"/>
    </location>
</feature>
<dbReference type="STRING" id="694573.A0A194UW98"/>
<evidence type="ECO:0000256" key="1">
    <source>
        <dbReference type="ARBA" id="ARBA00022801"/>
    </source>
</evidence>
<dbReference type="GO" id="GO:0016787">
    <property type="term" value="F:hydrolase activity"/>
    <property type="evidence" value="ECO:0007669"/>
    <property type="project" value="UniProtKB-KW"/>
</dbReference>
<dbReference type="InterPro" id="IPR029058">
    <property type="entry name" value="AB_hydrolase_fold"/>
</dbReference>
<dbReference type="PANTHER" id="PTHR48081">
    <property type="entry name" value="AB HYDROLASE SUPERFAMILY PROTEIN C4A8.06C"/>
    <property type="match status" value="1"/>
</dbReference>
<dbReference type="SUPFAM" id="SSF53474">
    <property type="entry name" value="alpha/beta-Hydrolases"/>
    <property type="match status" value="1"/>
</dbReference>
<accession>A0A194UW98</accession>
<evidence type="ECO:0000313" key="4">
    <source>
        <dbReference type="Proteomes" id="UP000078576"/>
    </source>
</evidence>
<dbReference type="InterPro" id="IPR050300">
    <property type="entry name" value="GDXG_lipolytic_enzyme"/>
</dbReference>
<dbReference type="Proteomes" id="UP000078576">
    <property type="component" value="Unassembled WGS sequence"/>
</dbReference>
<sequence length="318" mass="34643">MDAIKEALAMFGNAWNNEIPPTLMKLYEPIQAKQNEKYAGQVRAAKGIDYGPHARNRLDVYTPVNPGASEGSGKPVVVFIHGGGLVAGDNNATPNIHANIGNYFTSKGCITCLVTYRLAFQGGHFPNGAEDVAAALRWVRTNISTYGGDPDRLVALGQSAGGLHLATAVFLGMLDPDPKPLLRGAVLLSAALTTDPSHPSRAAVLKEWYKTNDVFEINSRWSPAALFRQQFFGTTTTAPRQKLPCELLMMIGEAEADEILEGTFEFVNDYRKRFGKVPLLEVMKGHNHVSYTFGLGLDEPEYVAVAERLLTFVKDCTA</sequence>
<dbReference type="InterPro" id="IPR049492">
    <property type="entry name" value="BD-FAE-like_dom"/>
</dbReference>
<dbReference type="OrthoDB" id="433474at2759"/>
<protein>
    <submittedName>
        <fullName evidence="3">Pyrethroid hydrolase Ces2a</fullName>
    </submittedName>
</protein>
<dbReference type="Pfam" id="PF20434">
    <property type="entry name" value="BD-FAE"/>
    <property type="match status" value="1"/>
</dbReference>
<keyword evidence="4" id="KW-1185">Reference proteome</keyword>
<organism evidence="3 4">
    <name type="scientific">Cytospora mali</name>
    <name type="common">Apple Valsa canker fungus</name>
    <name type="synonym">Valsa mali</name>
    <dbReference type="NCBI Taxonomy" id="578113"/>
    <lineage>
        <taxon>Eukaryota</taxon>
        <taxon>Fungi</taxon>
        <taxon>Dikarya</taxon>
        <taxon>Ascomycota</taxon>
        <taxon>Pezizomycotina</taxon>
        <taxon>Sordariomycetes</taxon>
        <taxon>Sordariomycetidae</taxon>
        <taxon>Diaporthales</taxon>
        <taxon>Cytosporaceae</taxon>
        <taxon>Cytospora</taxon>
    </lineage>
</organism>
<keyword evidence="1 3" id="KW-0378">Hydrolase</keyword>